<evidence type="ECO:0000313" key="2">
    <source>
        <dbReference type="EMBL" id="UFP95377.1"/>
    </source>
</evidence>
<feature type="compositionally biased region" description="Basic and acidic residues" evidence="1">
    <location>
        <begin position="24"/>
        <end position="34"/>
    </location>
</feature>
<dbReference type="EMBL" id="CP063845">
    <property type="protein sequence ID" value="UFP95377.1"/>
    <property type="molecule type" value="Genomic_DNA"/>
</dbReference>
<proteinExistence type="predicted"/>
<reference evidence="2 3" key="1">
    <citation type="journal article" date="2021" name="Genome Biol. Evol.">
        <title>Complete Genome Sequencing of a Novel Gloeobacter Species from a Waterfall Cave in Mexico.</title>
        <authorList>
            <person name="Saw J.H."/>
            <person name="Cardona T."/>
            <person name="Montejano G."/>
        </authorList>
    </citation>
    <scope>NUCLEOTIDE SEQUENCE [LARGE SCALE GENOMIC DNA]</scope>
    <source>
        <strain evidence="2">MG652769</strain>
    </source>
</reference>
<accession>A0ABY3PPM9</accession>
<feature type="region of interest" description="Disordered" evidence="1">
    <location>
        <begin position="1"/>
        <end position="74"/>
    </location>
</feature>
<sequence length="192" mass="19682">MPNNNNDKDNGNGNGNDDTTGNLSHEENGHEPDPKPAGGTPTDDELGGETENPQNFSEEPLPDQGAWGFEMPDWLDPSDGDIFGMDNSAAALVGGTLAAGALALSGAGALAAGGALATGVVMGLGDEMLFDQQGESVEASTDGVEAIATEVGIGEDPEGTFVPEDGLQEDLDFYAEGPQFYAEEDAQYGENA</sequence>
<gene>
    <name evidence="2" type="ORF">ISF26_03765</name>
</gene>
<evidence type="ECO:0000313" key="3">
    <source>
        <dbReference type="Proteomes" id="UP001054846"/>
    </source>
</evidence>
<evidence type="ECO:0000256" key="1">
    <source>
        <dbReference type="SAM" id="MobiDB-lite"/>
    </source>
</evidence>
<dbReference type="RefSeq" id="WP_230842602.1">
    <property type="nucleotide sequence ID" value="NZ_CP063845.1"/>
</dbReference>
<protein>
    <submittedName>
        <fullName evidence="2">Uncharacterized protein</fullName>
    </submittedName>
</protein>
<name>A0ABY3PPM9_9CYAN</name>
<organism evidence="2 3">
    <name type="scientific">Gloeobacter morelensis MG652769</name>
    <dbReference type="NCBI Taxonomy" id="2781736"/>
    <lineage>
        <taxon>Bacteria</taxon>
        <taxon>Bacillati</taxon>
        <taxon>Cyanobacteriota</taxon>
        <taxon>Cyanophyceae</taxon>
        <taxon>Gloeobacterales</taxon>
        <taxon>Gloeobacteraceae</taxon>
        <taxon>Gloeobacter</taxon>
        <taxon>Gloeobacter morelensis</taxon>
    </lineage>
</organism>
<dbReference type="Proteomes" id="UP001054846">
    <property type="component" value="Chromosome"/>
</dbReference>
<feature type="compositionally biased region" description="Basic and acidic residues" evidence="1">
    <location>
        <begin position="1"/>
        <end position="10"/>
    </location>
</feature>
<keyword evidence="3" id="KW-1185">Reference proteome</keyword>